<reference evidence="1" key="2">
    <citation type="submission" date="2023-04" db="EMBL/GenBank/DDBJ databases">
        <authorList>
            <person name="Bruccoleri R.E."/>
            <person name="Oakeley E.J."/>
            <person name="Faust A.-M."/>
            <person name="Dessus-Babus S."/>
            <person name="Altorfer M."/>
            <person name="Burckhardt D."/>
            <person name="Oertli M."/>
            <person name="Naumann U."/>
            <person name="Petersen F."/>
            <person name="Wong J."/>
        </authorList>
    </citation>
    <scope>NUCLEOTIDE SEQUENCE</scope>
    <source>
        <strain evidence="1">GSM-AAB239-AS_SAM_17_03QT</strain>
        <tissue evidence="1">Leaf</tissue>
    </source>
</reference>
<keyword evidence="2" id="KW-1185">Reference proteome</keyword>
<reference evidence="1" key="1">
    <citation type="journal article" date="2023" name="GigaByte">
        <title>Genome assembly of the bearded iris, Iris pallida Lam.</title>
        <authorList>
            <person name="Bruccoleri R.E."/>
            <person name="Oakeley E.J."/>
            <person name="Faust A.M.E."/>
            <person name="Altorfer M."/>
            <person name="Dessus-Babus S."/>
            <person name="Burckhardt D."/>
            <person name="Oertli M."/>
            <person name="Naumann U."/>
            <person name="Petersen F."/>
            <person name="Wong J."/>
        </authorList>
    </citation>
    <scope>NUCLEOTIDE SEQUENCE</scope>
    <source>
        <strain evidence="1">GSM-AAB239-AS_SAM_17_03QT</strain>
    </source>
</reference>
<comment type="caution">
    <text evidence="1">The sequence shown here is derived from an EMBL/GenBank/DDBJ whole genome shotgun (WGS) entry which is preliminary data.</text>
</comment>
<sequence length="19" mass="2192">MAVPSRRCRLLPLPDSPWP</sequence>
<dbReference type="AlphaFoldDB" id="A0AAX6GS05"/>
<evidence type="ECO:0000313" key="1">
    <source>
        <dbReference type="EMBL" id="KAJ6831038.1"/>
    </source>
</evidence>
<dbReference type="EMBL" id="JANAVB010017061">
    <property type="protein sequence ID" value="KAJ6831038.1"/>
    <property type="molecule type" value="Genomic_DNA"/>
</dbReference>
<accession>A0AAX6GS05</accession>
<proteinExistence type="predicted"/>
<organism evidence="1 2">
    <name type="scientific">Iris pallida</name>
    <name type="common">Sweet iris</name>
    <dbReference type="NCBI Taxonomy" id="29817"/>
    <lineage>
        <taxon>Eukaryota</taxon>
        <taxon>Viridiplantae</taxon>
        <taxon>Streptophyta</taxon>
        <taxon>Embryophyta</taxon>
        <taxon>Tracheophyta</taxon>
        <taxon>Spermatophyta</taxon>
        <taxon>Magnoliopsida</taxon>
        <taxon>Liliopsida</taxon>
        <taxon>Asparagales</taxon>
        <taxon>Iridaceae</taxon>
        <taxon>Iridoideae</taxon>
        <taxon>Irideae</taxon>
        <taxon>Iris</taxon>
    </lineage>
</organism>
<evidence type="ECO:0000313" key="2">
    <source>
        <dbReference type="Proteomes" id="UP001140949"/>
    </source>
</evidence>
<name>A0AAX6GS05_IRIPA</name>
<protein>
    <submittedName>
        <fullName evidence="1">Basic proline-rich protein-like</fullName>
    </submittedName>
</protein>
<gene>
    <name evidence="1" type="ORF">M6B38_351555</name>
</gene>
<dbReference type="Proteomes" id="UP001140949">
    <property type="component" value="Unassembled WGS sequence"/>
</dbReference>